<evidence type="ECO:0000256" key="7">
    <source>
        <dbReference type="ARBA" id="ARBA00023125"/>
    </source>
</evidence>
<dbReference type="Proteomes" id="UP001209878">
    <property type="component" value="Unassembled WGS sequence"/>
</dbReference>
<protein>
    <recommendedName>
        <fullName evidence="10">DNA 3'-5' helicase</fullName>
        <ecNumber evidence="10">5.6.2.4</ecNumber>
    </recommendedName>
</protein>
<dbReference type="NCBIfam" id="TIGR00614">
    <property type="entry name" value="recQ_fam"/>
    <property type="match status" value="1"/>
</dbReference>
<evidence type="ECO:0000256" key="5">
    <source>
        <dbReference type="ARBA" id="ARBA00022806"/>
    </source>
</evidence>
<dbReference type="InterPro" id="IPR032284">
    <property type="entry name" value="RecQ_Zn-bd"/>
</dbReference>
<dbReference type="Gene3D" id="1.10.10.10">
    <property type="entry name" value="Winged helix-like DNA-binding domain superfamily/Winged helix DNA-binding domain"/>
    <property type="match status" value="1"/>
</dbReference>
<dbReference type="GO" id="GO:0043138">
    <property type="term" value="F:3'-5' DNA helicase activity"/>
    <property type="evidence" value="ECO:0007669"/>
    <property type="project" value="UniProtKB-EC"/>
</dbReference>
<evidence type="ECO:0000313" key="16">
    <source>
        <dbReference type="Proteomes" id="UP001209878"/>
    </source>
</evidence>
<dbReference type="SMART" id="SM00341">
    <property type="entry name" value="HRDC"/>
    <property type="match status" value="1"/>
</dbReference>
<keyword evidence="4" id="KW-0378">Hydrolase</keyword>
<dbReference type="CDD" id="cd18794">
    <property type="entry name" value="SF2_C_RecQ"/>
    <property type="match status" value="1"/>
</dbReference>
<accession>A0AAD9L1U9</accession>
<keyword evidence="6" id="KW-0067">ATP-binding</keyword>
<evidence type="ECO:0000256" key="1">
    <source>
        <dbReference type="ARBA" id="ARBA00001947"/>
    </source>
</evidence>
<dbReference type="Gene3D" id="1.10.150.80">
    <property type="entry name" value="HRDC domain"/>
    <property type="match status" value="1"/>
</dbReference>
<feature type="domain" description="Helicase C-terminal" evidence="14">
    <location>
        <begin position="427"/>
        <end position="579"/>
    </location>
</feature>
<sequence>MAARLVQKLCRVLTSTSQLIETLDPTRELSPDDEFETEYLLENITKTMKKLQRIANTYRKPTSVSSSTDPPDGASSVISDVPGVSHESKMASLSKRVDIAGFDEDKTAEETFDFNEDDLDDSLNNVYPVTEQQTLYVQEENVSNNVNTNHTTEAYNGDDSVEDAFMDDDDFDDDALQQIEEAERSFTLDETVPPQPDSEDYDPSNQPTDVRYLEVLKKYFGYSKFRPLQWKIIDAVLNNNRDSCVVMATGYGKSLCYQYPSVFTGRVTVVISPLISLMEDQVMALSAANIRACLLGSAQEKTQQVRQELLQGQYRVLYVTPEFTASAQNLLKELHSKVGIDLVAIDEAHCVSQWGHDFRAAYRSLGTLRSTLPTVPLMALTATATPEVMKDICRSLKLCNPLLTCTSFDRPNLYLSVKMKSGNILNDLQSQMVCIGRDDYVFEGPTIIYCPTKKATEDVLNIVKMMGVQCALYHANLPMKVRKTAHRQFINDEVQVVVATVAFGMGIDKPDVRTIIHFGAPRDIESYYQEIGRAGRDGLNSTCHVFYSTGDFNTNRYFLNEITNEKFLQHKKLMLRKMEEYLATTKCRRRAILSHFENKDVVDVGGTERCCDNCTRRARRVQSGDLQRDGSLSMDEEVNYGKEAKDLFSAVEATGGRFGITVPVFFLRGSNNQRLPARFHSHKLYGHGKYRSEKWWKAFARQVTVEGYLEECPISHGFGSTVELSAKGEQWLHDLTGRRSGKEEEPVLQLLPNQELQGAERESVRAPGTVAVSAILPMVPSNDWLSSHGASVASSGGNGIATDVDPKEQELQVKLYSKLIAQRNDLSHQMEVHTYMIFSNKSLLDMAKYRPTSVENLAAMEEVAEEKARKYGAAFTSLIRNFCEEKQWKTDIMPGEVVVTAKFDSKLQAAFAGLKESVRMTYQLFEREKKSMESVASSRGIKTSTVVSHMCECITAGLPVDIRRLGLSEKIEQLIVNTIRKPPINSDITRMTPIKQQLPDYVEFNHIKIVIALLQYKFGMTEPSIDDTVCKTNEFILLPGSSSSQSDNRITPSQSSASKSSQSNSMTGSQPGKRRLPGWMSKGTTQKAAKKPKSSLFGR</sequence>
<evidence type="ECO:0000259" key="13">
    <source>
        <dbReference type="PROSITE" id="PS51192"/>
    </source>
</evidence>
<dbReference type="SUPFAM" id="SSF47819">
    <property type="entry name" value="HRDC-like"/>
    <property type="match status" value="1"/>
</dbReference>
<dbReference type="InterPro" id="IPR010997">
    <property type="entry name" value="HRDC-like_sf"/>
</dbReference>
<evidence type="ECO:0000256" key="8">
    <source>
        <dbReference type="ARBA" id="ARBA00023235"/>
    </source>
</evidence>
<keyword evidence="7" id="KW-0238">DNA-binding</keyword>
<feature type="compositionally biased region" description="Polar residues" evidence="11">
    <location>
        <begin position="1040"/>
        <end position="1052"/>
    </location>
</feature>
<dbReference type="PROSITE" id="PS51192">
    <property type="entry name" value="HELICASE_ATP_BIND_1"/>
    <property type="match status" value="1"/>
</dbReference>
<dbReference type="Pfam" id="PF16124">
    <property type="entry name" value="RecQ_Zn_bind"/>
    <property type="match status" value="1"/>
</dbReference>
<dbReference type="FunFam" id="1.10.150.80:FF:000005">
    <property type="entry name" value="Werner syndrome ATP-dependent helicase homolog"/>
    <property type="match status" value="1"/>
</dbReference>
<feature type="region of interest" description="Disordered" evidence="11">
    <location>
        <begin position="59"/>
        <end position="85"/>
    </location>
</feature>
<evidence type="ECO:0000256" key="11">
    <source>
        <dbReference type="SAM" id="MobiDB-lite"/>
    </source>
</evidence>
<dbReference type="PROSITE" id="PS50967">
    <property type="entry name" value="HRDC"/>
    <property type="match status" value="1"/>
</dbReference>
<dbReference type="GO" id="GO:0000723">
    <property type="term" value="P:telomere maintenance"/>
    <property type="evidence" value="ECO:0007669"/>
    <property type="project" value="TreeGrafter"/>
</dbReference>
<evidence type="ECO:0000256" key="9">
    <source>
        <dbReference type="ARBA" id="ARBA00034617"/>
    </source>
</evidence>
<dbReference type="EC" id="5.6.2.4" evidence="10"/>
<dbReference type="SUPFAM" id="SSF46785">
    <property type="entry name" value="Winged helix' DNA-binding domain"/>
    <property type="match status" value="1"/>
</dbReference>
<feature type="region of interest" description="Disordered" evidence="11">
    <location>
        <begin position="1040"/>
        <end position="1099"/>
    </location>
</feature>
<dbReference type="InterPro" id="IPR001650">
    <property type="entry name" value="Helicase_C-like"/>
</dbReference>
<dbReference type="SUPFAM" id="SSF52540">
    <property type="entry name" value="P-loop containing nucleoside triphosphate hydrolases"/>
    <property type="match status" value="1"/>
</dbReference>
<evidence type="ECO:0000256" key="3">
    <source>
        <dbReference type="ARBA" id="ARBA00022741"/>
    </source>
</evidence>
<comment type="caution">
    <text evidence="15">The sequence shown here is derived from an EMBL/GenBank/DDBJ whole genome shotgun (WGS) entry which is preliminary data.</text>
</comment>
<dbReference type="GO" id="GO:0009378">
    <property type="term" value="F:four-way junction helicase activity"/>
    <property type="evidence" value="ECO:0007669"/>
    <property type="project" value="TreeGrafter"/>
</dbReference>
<keyword evidence="3" id="KW-0547">Nucleotide-binding</keyword>
<comment type="similarity">
    <text evidence="2">Belongs to the helicase family. RecQ subfamily.</text>
</comment>
<evidence type="ECO:0000259" key="14">
    <source>
        <dbReference type="PROSITE" id="PS51194"/>
    </source>
</evidence>
<dbReference type="SMART" id="SM00490">
    <property type="entry name" value="HELICc"/>
    <property type="match status" value="1"/>
</dbReference>
<dbReference type="GO" id="GO:0005654">
    <property type="term" value="C:nucleoplasm"/>
    <property type="evidence" value="ECO:0007669"/>
    <property type="project" value="TreeGrafter"/>
</dbReference>
<dbReference type="InterPro" id="IPR011545">
    <property type="entry name" value="DEAD/DEAH_box_helicase_dom"/>
</dbReference>
<feature type="domain" description="HRDC" evidence="12">
    <location>
        <begin position="809"/>
        <end position="889"/>
    </location>
</feature>
<comment type="cofactor">
    <cofactor evidence="1">
        <name>Zn(2+)</name>
        <dbReference type="ChEBI" id="CHEBI:29105"/>
    </cofactor>
</comment>
<organism evidence="15 16">
    <name type="scientific">Ridgeia piscesae</name>
    <name type="common">Tubeworm</name>
    <dbReference type="NCBI Taxonomy" id="27915"/>
    <lineage>
        <taxon>Eukaryota</taxon>
        <taxon>Metazoa</taxon>
        <taxon>Spiralia</taxon>
        <taxon>Lophotrochozoa</taxon>
        <taxon>Annelida</taxon>
        <taxon>Polychaeta</taxon>
        <taxon>Sedentaria</taxon>
        <taxon>Canalipalpata</taxon>
        <taxon>Sabellida</taxon>
        <taxon>Siboglinidae</taxon>
        <taxon>Ridgeia</taxon>
    </lineage>
</organism>
<dbReference type="EMBL" id="JAODUO010000394">
    <property type="protein sequence ID" value="KAK2181506.1"/>
    <property type="molecule type" value="Genomic_DNA"/>
</dbReference>
<dbReference type="PANTHER" id="PTHR13710">
    <property type="entry name" value="DNA HELICASE RECQ FAMILY MEMBER"/>
    <property type="match status" value="1"/>
</dbReference>
<dbReference type="GO" id="GO:0000724">
    <property type="term" value="P:double-strand break repair via homologous recombination"/>
    <property type="evidence" value="ECO:0007669"/>
    <property type="project" value="TreeGrafter"/>
</dbReference>
<feature type="compositionally biased region" description="Acidic residues" evidence="11">
    <location>
        <begin position="159"/>
        <end position="169"/>
    </location>
</feature>
<evidence type="ECO:0000259" key="12">
    <source>
        <dbReference type="PROSITE" id="PS50967"/>
    </source>
</evidence>
<keyword evidence="16" id="KW-1185">Reference proteome</keyword>
<dbReference type="InterPro" id="IPR004589">
    <property type="entry name" value="DNA_helicase_ATP-dep_RecQ"/>
</dbReference>
<dbReference type="Pfam" id="PF00570">
    <property type="entry name" value="HRDC"/>
    <property type="match status" value="1"/>
</dbReference>
<dbReference type="GO" id="GO:0006260">
    <property type="term" value="P:DNA replication"/>
    <property type="evidence" value="ECO:0007669"/>
    <property type="project" value="InterPro"/>
</dbReference>
<dbReference type="GO" id="GO:0005524">
    <property type="term" value="F:ATP binding"/>
    <property type="evidence" value="ECO:0007669"/>
    <property type="project" value="UniProtKB-KW"/>
</dbReference>
<dbReference type="InterPro" id="IPR018982">
    <property type="entry name" value="RQC_domain"/>
</dbReference>
<dbReference type="Pfam" id="PF14493">
    <property type="entry name" value="HTH_40"/>
    <property type="match status" value="1"/>
</dbReference>
<name>A0AAD9L1U9_RIDPI</name>
<dbReference type="PANTHER" id="PTHR13710:SF120">
    <property type="entry name" value="BIFUNCTIONAL 3'-5' EXONUCLEASE_ATP-DEPENDENT HELICASE WRN"/>
    <property type="match status" value="1"/>
</dbReference>
<reference evidence="15" key="1">
    <citation type="journal article" date="2023" name="Mol. Biol. Evol.">
        <title>Third-Generation Sequencing Reveals the Adaptive Role of the Epigenome in Three Deep-Sea Polychaetes.</title>
        <authorList>
            <person name="Perez M."/>
            <person name="Aroh O."/>
            <person name="Sun Y."/>
            <person name="Lan Y."/>
            <person name="Juniper S.K."/>
            <person name="Young C.R."/>
            <person name="Angers B."/>
            <person name="Qian P.Y."/>
        </authorList>
    </citation>
    <scope>NUCLEOTIDE SEQUENCE</scope>
    <source>
        <strain evidence="15">R07B-5</strain>
    </source>
</reference>
<keyword evidence="5" id="KW-0347">Helicase</keyword>
<dbReference type="AlphaFoldDB" id="A0AAD9L1U9"/>
<dbReference type="InterPro" id="IPR044876">
    <property type="entry name" value="HRDC_dom_sf"/>
</dbReference>
<dbReference type="InterPro" id="IPR036390">
    <property type="entry name" value="WH_DNA-bd_sf"/>
</dbReference>
<feature type="compositionally biased region" description="Low complexity" evidence="11">
    <location>
        <begin position="1053"/>
        <end position="1065"/>
    </location>
</feature>
<dbReference type="GO" id="GO:0003677">
    <property type="term" value="F:DNA binding"/>
    <property type="evidence" value="ECO:0007669"/>
    <property type="project" value="UniProtKB-KW"/>
</dbReference>
<dbReference type="GO" id="GO:0005737">
    <property type="term" value="C:cytoplasm"/>
    <property type="evidence" value="ECO:0007669"/>
    <property type="project" value="TreeGrafter"/>
</dbReference>
<evidence type="ECO:0000313" key="15">
    <source>
        <dbReference type="EMBL" id="KAK2181506.1"/>
    </source>
</evidence>
<evidence type="ECO:0000256" key="4">
    <source>
        <dbReference type="ARBA" id="ARBA00022801"/>
    </source>
</evidence>
<feature type="region of interest" description="Disordered" evidence="11">
    <location>
        <begin position="147"/>
        <end position="169"/>
    </location>
</feature>
<dbReference type="GO" id="GO:0005694">
    <property type="term" value="C:chromosome"/>
    <property type="evidence" value="ECO:0007669"/>
    <property type="project" value="TreeGrafter"/>
</dbReference>
<dbReference type="InterPro" id="IPR036388">
    <property type="entry name" value="WH-like_DNA-bd_sf"/>
</dbReference>
<dbReference type="GO" id="GO:0016787">
    <property type="term" value="F:hydrolase activity"/>
    <property type="evidence" value="ECO:0007669"/>
    <property type="project" value="UniProtKB-KW"/>
</dbReference>
<keyword evidence="8" id="KW-0413">Isomerase</keyword>
<feature type="compositionally biased region" description="Low complexity" evidence="11">
    <location>
        <begin position="61"/>
        <end position="72"/>
    </location>
</feature>
<dbReference type="SMART" id="SM00487">
    <property type="entry name" value="DEXDc"/>
    <property type="match status" value="1"/>
</dbReference>
<dbReference type="Pfam" id="PF00270">
    <property type="entry name" value="DEAD"/>
    <property type="match status" value="1"/>
</dbReference>
<feature type="region of interest" description="Disordered" evidence="11">
    <location>
        <begin position="183"/>
        <end position="206"/>
    </location>
</feature>
<comment type="catalytic activity">
    <reaction evidence="9">
        <text>Couples ATP hydrolysis with the unwinding of duplex DNA by translocating in the 3'-5' direction.</text>
        <dbReference type="EC" id="5.6.2.4"/>
    </reaction>
</comment>
<dbReference type="SMART" id="SM00956">
    <property type="entry name" value="RQC"/>
    <property type="match status" value="1"/>
</dbReference>
<evidence type="ECO:0000256" key="10">
    <source>
        <dbReference type="ARBA" id="ARBA00034808"/>
    </source>
</evidence>
<feature type="domain" description="Helicase ATP-binding" evidence="13">
    <location>
        <begin position="234"/>
        <end position="402"/>
    </location>
</feature>
<evidence type="ECO:0000256" key="6">
    <source>
        <dbReference type="ARBA" id="ARBA00022840"/>
    </source>
</evidence>
<dbReference type="InterPro" id="IPR014001">
    <property type="entry name" value="Helicase_ATP-bd"/>
</dbReference>
<dbReference type="Pfam" id="PF00271">
    <property type="entry name" value="Helicase_C"/>
    <property type="match status" value="1"/>
</dbReference>
<gene>
    <name evidence="15" type="ORF">NP493_394g02034</name>
</gene>
<dbReference type="Gene3D" id="3.40.50.300">
    <property type="entry name" value="P-loop containing nucleotide triphosphate hydrolases"/>
    <property type="match status" value="2"/>
</dbReference>
<dbReference type="InterPro" id="IPR027417">
    <property type="entry name" value="P-loop_NTPase"/>
</dbReference>
<dbReference type="Pfam" id="PF09382">
    <property type="entry name" value="RQC"/>
    <property type="match status" value="1"/>
</dbReference>
<proteinExistence type="inferred from homology"/>
<dbReference type="FunFam" id="3.40.50.300:FF:000941">
    <property type="entry name" value="Werner syndrome RecQ like helicase"/>
    <property type="match status" value="1"/>
</dbReference>
<evidence type="ECO:0000256" key="2">
    <source>
        <dbReference type="ARBA" id="ARBA00005446"/>
    </source>
</evidence>
<dbReference type="PROSITE" id="PS51194">
    <property type="entry name" value="HELICASE_CTER"/>
    <property type="match status" value="1"/>
</dbReference>
<dbReference type="InterPro" id="IPR002121">
    <property type="entry name" value="HRDC_dom"/>
</dbReference>
<dbReference type="InterPro" id="IPR029491">
    <property type="entry name" value="Helicase_HTH"/>
</dbReference>